<dbReference type="EMBL" id="JAUUTY010000007">
    <property type="protein sequence ID" value="KAK1612673.1"/>
    <property type="molecule type" value="Genomic_DNA"/>
</dbReference>
<evidence type="ECO:0000313" key="2">
    <source>
        <dbReference type="EMBL" id="KAK1612673.1"/>
    </source>
</evidence>
<gene>
    <name evidence="2" type="ORF">QYE76_036346</name>
</gene>
<proteinExistence type="predicted"/>
<feature type="region of interest" description="Disordered" evidence="1">
    <location>
        <begin position="1"/>
        <end position="24"/>
    </location>
</feature>
<comment type="caution">
    <text evidence="2">The sequence shown here is derived from an EMBL/GenBank/DDBJ whole genome shotgun (WGS) entry which is preliminary data.</text>
</comment>
<dbReference type="AlphaFoldDB" id="A0AAD8R4R2"/>
<sequence>MVPVSPTISPKSMCSHGLHTPPSPPLMPATAPRLRRCPAHPCSGRMCECPMVEGIQYEGVEGNECVAVGPRRCMVNKDGCWRDTRHGDGAGARVPRQRRICRFAF</sequence>
<evidence type="ECO:0000313" key="3">
    <source>
        <dbReference type="Proteomes" id="UP001231189"/>
    </source>
</evidence>
<evidence type="ECO:0000256" key="1">
    <source>
        <dbReference type="SAM" id="MobiDB-lite"/>
    </source>
</evidence>
<protein>
    <submittedName>
        <fullName evidence="2">Uncharacterized protein</fullName>
    </submittedName>
</protein>
<dbReference type="Proteomes" id="UP001231189">
    <property type="component" value="Unassembled WGS sequence"/>
</dbReference>
<keyword evidence="3" id="KW-1185">Reference proteome</keyword>
<feature type="compositionally biased region" description="Polar residues" evidence="1">
    <location>
        <begin position="1"/>
        <end position="12"/>
    </location>
</feature>
<accession>A0AAD8R4R2</accession>
<organism evidence="2 3">
    <name type="scientific">Lolium multiflorum</name>
    <name type="common">Italian ryegrass</name>
    <name type="synonym">Lolium perenne subsp. multiflorum</name>
    <dbReference type="NCBI Taxonomy" id="4521"/>
    <lineage>
        <taxon>Eukaryota</taxon>
        <taxon>Viridiplantae</taxon>
        <taxon>Streptophyta</taxon>
        <taxon>Embryophyta</taxon>
        <taxon>Tracheophyta</taxon>
        <taxon>Spermatophyta</taxon>
        <taxon>Magnoliopsida</taxon>
        <taxon>Liliopsida</taxon>
        <taxon>Poales</taxon>
        <taxon>Poaceae</taxon>
        <taxon>BOP clade</taxon>
        <taxon>Pooideae</taxon>
        <taxon>Poodae</taxon>
        <taxon>Poeae</taxon>
        <taxon>Poeae Chloroplast Group 2 (Poeae type)</taxon>
        <taxon>Loliodinae</taxon>
        <taxon>Loliinae</taxon>
        <taxon>Lolium</taxon>
    </lineage>
</organism>
<reference evidence="2" key="1">
    <citation type="submission" date="2023-07" db="EMBL/GenBank/DDBJ databases">
        <title>A chromosome-level genome assembly of Lolium multiflorum.</title>
        <authorList>
            <person name="Chen Y."/>
            <person name="Copetti D."/>
            <person name="Kolliker R."/>
            <person name="Studer B."/>
        </authorList>
    </citation>
    <scope>NUCLEOTIDE SEQUENCE</scope>
    <source>
        <strain evidence="2">02402/16</strain>
        <tissue evidence="2">Leaf</tissue>
    </source>
</reference>
<name>A0AAD8R4R2_LOLMU</name>